<dbReference type="Pfam" id="PF13393">
    <property type="entry name" value="tRNA-synt_His"/>
    <property type="match status" value="1"/>
</dbReference>
<feature type="domain" description="Protein kinase" evidence="8">
    <location>
        <begin position="84"/>
        <end position="487"/>
    </location>
</feature>
<dbReference type="GO" id="GO:0005829">
    <property type="term" value="C:cytosol"/>
    <property type="evidence" value="ECO:0007669"/>
    <property type="project" value="TreeGrafter"/>
</dbReference>
<dbReference type="Gene3D" id="1.10.510.10">
    <property type="entry name" value="Transferase(Phosphotransferase) domain 1"/>
    <property type="match status" value="2"/>
</dbReference>
<dbReference type="CDD" id="cd14046">
    <property type="entry name" value="STKc_EIF2AK4_GCN2_rpt2"/>
    <property type="match status" value="1"/>
</dbReference>
<evidence type="ECO:0000256" key="6">
    <source>
        <dbReference type="PROSITE-ProRule" id="PRU10141"/>
    </source>
</evidence>
<keyword evidence="3" id="KW-0418">Kinase</keyword>
<organism evidence="9 10">
    <name type="scientific">Callosobruchus maculatus</name>
    <name type="common">Southern cowpea weevil</name>
    <name type="synonym">Pulse bruchid</name>
    <dbReference type="NCBI Taxonomy" id="64391"/>
    <lineage>
        <taxon>Eukaryota</taxon>
        <taxon>Metazoa</taxon>
        <taxon>Ecdysozoa</taxon>
        <taxon>Arthropoda</taxon>
        <taxon>Hexapoda</taxon>
        <taxon>Insecta</taxon>
        <taxon>Pterygota</taxon>
        <taxon>Neoptera</taxon>
        <taxon>Endopterygota</taxon>
        <taxon>Coleoptera</taxon>
        <taxon>Polyphaga</taxon>
        <taxon>Cucujiformia</taxon>
        <taxon>Chrysomeloidea</taxon>
        <taxon>Chrysomelidae</taxon>
        <taxon>Bruchinae</taxon>
        <taxon>Bruchini</taxon>
        <taxon>Callosobruchus</taxon>
    </lineage>
</organism>
<dbReference type="InterPro" id="IPR017441">
    <property type="entry name" value="Protein_kinase_ATP_BS"/>
</dbReference>
<dbReference type="Gene3D" id="3.30.200.20">
    <property type="entry name" value="Phosphorylase Kinase, domain 1"/>
    <property type="match status" value="1"/>
</dbReference>
<dbReference type="Proteomes" id="UP000410492">
    <property type="component" value="Unassembled WGS sequence"/>
</dbReference>
<feature type="binding site" evidence="6">
    <location>
        <position position="113"/>
    </location>
    <ligand>
        <name>ATP</name>
        <dbReference type="ChEBI" id="CHEBI:30616"/>
    </ligand>
</feature>
<dbReference type="GO" id="GO:0005634">
    <property type="term" value="C:nucleus"/>
    <property type="evidence" value="ECO:0007669"/>
    <property type="project" value="TreeGrafter"/>
</dbReference>
<evidence type="ECO:0000256" key="2">
    <source>
        <dbReference type="ARBA" id="ARBA00022741"/>
    </source>
</evidence>
<keyword evidence="1" id="KW-0808">Transferase</keyword>
<dbReference type="InterPro" id="IPR008271">
    <property type="entry name" value="Ser/Thr_kinase_AS"/>
</dbReference>
<dbReference type="PANTHER" id="PTHR11042:SF136">
    <property type="entry name" value="EIF-2-ALPHA KINASE GCN2"/>
    <property type="match status" value="1"/>
</dbReference>
<evidence type="ECO:0000313" key="10">
    <source>
        <dbReference type="Proteomes" id="UP000410492"/>
    </source>
</evidence>
<dbReference type="InterPro" id="IPR000719">
    <property type="entry name" value="Prot_kinase_dom"/>
</dbReference>
<dbReference type="InterPro" id="IPR041715">
    <property type="entry name" value="HisRS-like_core"/>
</dbReference>
<evidence type="ECO:0000256" key="3">
    <source>
        <dbReference type="ARBA" id="ARBA00022777"/>
    </source>
</evidence>
<dbReference type="PROSITE" id="PS00107">
    <property type="entry name" value="PROTEIN_KINASE_ATP"/>
    <property type="match status" value="1"/>
</dbReference>
<gene>
    <name evidence="9" type="ORF">CALMAC_LOCUS11290</name>
</gene>
<dbReference type="AlphaFoldDB" id="A0A653CRK7"/>
<dbReference type="SUPFAM" id="SSF55681">
    <property type="entry name" value="Class II aaRS and biotin synthetases"/>
    <property type="match status" value="1"/>
</dbReference>
<dbReference type="SMART" id="SM00220">
    <property type="entry name" value="S_TKc"/>
    <property type="match status" value="1"/>
</dbReference>
<dbReference type="GO" id="GO:1990625">
    <property type="term" value="P:negative regulation of cytoplasmic translational initiation in response to stress"/>
    <property type="evidence" value="ECO:0007669"/>
    <property type="project" value="TreeGrafter"/>
</dbReference>
<proteinExistence type="inferred from homology"/>
<dbReference type="GO" id="GO:0004694">
    <property type="term" value="F:eukaryotic translation initiation factor 2alpha kinase activity"/>
    <property type="evidence" value="ECO:0007669"/>
    <property type="project" value="TreeGrafter"/>
</dbReference>
<keyword evidence="2 6" id="KW-0547">Nucleotide-binding</keyword>
<evidence type="ECO:0000259" key="8">
    <source>
        <dbReference type="PROSITE" id="PS50011"/>
    </source>
</evidence>
<dbReference type="GO" id="GO:0005524">
    <property type="term" value="F:ATP binding"/>
    <property type="evidence" value="ECO:0007669"/>
    <property type="project" value="UniProtKB-UniRule"/>
</dbReference>
<dbReference type="PROSITE" id="PS50011">
    <property type="entry name" value="PROTEIN_KINASE_DOM"/>
    <property type="match status" value="2"/>
</dbReference>
<feature type="region of interest" description="Disordered" evidence="7">
    <location>
        <begin position="245"/>
        <end position="265"/>
    </location>
</feature>
<evidence type="ECO:0000313" key="9">
    <source>
        <dbReference type="EMBL" id="VEN50560.1"/>
    </source>
</evidence>
<dbReference type="InterPro" id="IPR045864">
    <property type="entry name" value="aa-tRNA-synth_II/BPL/LPL"/>
</dbReference>
<evidence type="ECO:0000256" key="1">
    <source>
        <dbReference type="ARBA" id="ARBA00022679"/>
    </source>
</evidence>
<dbReference type="EMBL" id="CAACVG010008648">
    <property type="protein sequence ID" value="VEN50560.1"/>
    <property type="molecule type" value="Genomic_DNA"/>
</dbReference>
<dbReference type="InterPro" id="IPR011009">
    <property type="entry name" value="Kinase-like_dom_sf"/>
</dbReference>
<evidence type="ECO:0000256" key="5">
    <source>
        <dbReference type="ARBA" id="ARBA00037982"/>
    </source>
</evidence>
<dbReference type="Gene3D" id="3.40.50.800">
    <property type="entry name" value="Anticodon-binding domain"/>
    <property type="match status" value="1"/>
</dbReference>
<keyword evidence="4 6" id="KW-0067">ATP-binding</keyword>
<evidence type="ECO:0000256" key="4">
    <source>
        <dbReference type="ARBA" id="ARBA00022840"/>
    </source>
</evidence>
<sequence>MEVPTWIQPDLYDFLTSEEESKRSAANELLNHAFFQNKQVVQFSTKQTEEDVAVQRNNSPEVVLNELQSLSQMSNGQSRINNEFEFLQHLGKGAYGDVIKVRNKLDGGYYAIKRIQLNPKNKSLNKKIVREVKLLSRLNHENVVRYYNSWIETTTIKEEICTSTETSTCTTNERVPVIMRKDEFTIDDNIEALAPSIKNVEVSVTYDGKSQAAFDSSSDDSSDDEEEWGIVFNEDSDFDGIEFEHNSGTQSKSSMSSTHIQNSESVETATQEIVKQIDFMYIQMEFCEKSTLRTAIDDNLYLNEDRLWRLFREIVEGLVHIHQQGMIHRDLKPVNIFLDSEDHVKIGDFGLATTNIKAKQFETSKSAMEIEKDNICDESKTGGVGTALYAAPEISSSCKVVYNQKVDIYSLGIILFEMCYKPLTTSMERIKILTKLRLPEIVLPEEFSNKKSERQVFLIKWLLNHDISKRPTSQELLLSEHIPPPVLEERELQELVRHTLSNPQLKGYKYLIASCFEQPVAPAQDITYDKDPSALTVCKPLQVYDYVKGICEKIFRQHGGQNLSTPLLMPKSKFYDHLDSCVKLMTHSGGIVTLPHDLRVPFARYVAWNAITLLRRYSIERVYREKKIFGFQPRELYECAFDIVSPTAGTLMLDAELLYVGYEIITELPIIKNKHFIIRLNHTSLIKAILLHFGIKDKHQEVFRMISEVKEGKASKYHMQNYLITFGLPDSSIHLLVNLLNSEFEITKCISHFQMITKKKQSEASQLARQALQDLKLICQNAVAYGVPFEMVVSPGLVYNIQQYSGVIFQFVCEIKKKNKHNSMEVVAAGGRYDGMIAYYRILVEQANMLNKGVQQSAVGISFSLDKLVQAIQKEQSDDLPKMHPVDVVVCSVGFKQMVKEKTKILRSLWLAGIKCFLIESTNIEDIQEQLIELKVSHVVILKENEHGTVRVRKNMHKILKNWNDVVQENSNTALLKSESKVSNSERNDQEANVYVDYLFVTVEKLSSNARKRYENQIRSQLDGLFKKFTGYVVVVGLSLDSIIVKWLASFLDFESEYNFQKSVEGVIERFNEDSDFDGIEFEHNSGTQSKSSMSSTHIQNSESVETATQEIVKQIDFMYIQMEFCEKSTLRTAIDDNLYLNEDRFWRLFREIVEGLAHIHQQGIIHRDLKPVNIFLDSEDHVKIGDWISYHQYKGEAIRNF</sequence>
<dbReference type="Pfam" id="PF00069">
    <property type="entry name" value="Pkinase"/>
    <property type="match status" value="3"/>
</dbReference>
<dbReference type="OrthoDB" id="6778822at2759"/>
<dbReference type="Gene3D" id="3.30.930.10">
    <property type="entry name" value="Bira Bifunctional Protein, Domain 2"/>
    <property type="match status" value="1"/>
</dbReference>
<name>A0A653CRK7_CALMS</name>
<dbReference type="InterPro" id="IPR036621">
    <property type="entry name" value="Anticodon-bd_dom_sf"/>
</dbReference>
<comment type="similarity">
    <text evidence="5">Belongs to the protein kinase superfamily. Ser/Thr protein kinase family. GCN2 subfamily.</text>
</comment>
<dbReference type="InterPro" id="IPR050339">
    <property type="entry name" value="CC_SR_Kinase"/>
</dbReference>
<reference evidence="9 10" key="1">
    <citation type="submission" date="2019-01" db="EMBL/GenBank/DDBJ databases">
        <authorList>
            <person name="Sayadi A."/>
        </authorList>
    </citation>
    <scope>NUCLEOTIDE SEQUENCE [LARGE SCALE GENOMIC DNA]</scope>
</reference>
<dbReference type="PANTHER" id="PTHR11042">
    <property type="entry name" value="EUKARYOTIC TRANSLATION INITIATION FACTOR 2-ALPHA KINASE EIF2-ALPHA KINASE -RELATED"/>
    <property type="match status" value="1"/>
</dbReference>
<accession>A0A653CRK7</accession>
<keyword evidence="10" id="KW-1185">Reference proteome</keyword>
<protein>
    <recommendedName>
        <fullName evidence="8">Protein kinase domain-containing protein</fullName>
    </recommendedName>
</protein>
<dbReference type="SUPFAM" id="SSF56112">
    <property type="entry name" value="Protein kinase-like (PK-like)"/>
    <property type="match status" value="2"/>
</dbReference>
<dbReference type="PROSITE" id="PS00108">
    <property type="entry name" value="PROTEIN_KINASE_ST"/>
    <property type="match status" value="2"/>
</dbReference>
<feature type="compositionally biased region" description="Low complexity" evidence="7">
    <location>
        <begin position="247"/>
        <end position="257"/>
    </location>
</feature>
<evidence type="ECO:0000256" key="7">
    <source>
        <dbReference type="SAM" id="MobiDB-lite"/>
    </source>
</evidence>
<feature type="domain" description="Protein kinase" evidence="8">
    <location>
        <begin position="1000"/>
        <end position="1202"/>
    </location>
</feature>